<dbReference type="InterPro" id="IPR025559">
    <property type="entry name" value="Eis_dom"/>
</dbReference>
<sequence length="129" mass="14001">MLANPRALRITRQSDNLWARILDVQKALEGRAYEVPGEITFTIEDDRMCPANVGTWRLAADGPAAQLSRITGPADLVIDIPALSSLYLGGMSARDLAQAGHLKPLTGDAVGKLARMFRTDPEPHNSFGF</sequence>
<dbReference type="PANTHER" id="PTHR37817">
    <property type="entry name" value="N-ACETYLTRANSFERASE EIS"/>
    <property type="match status" value="1"/>
</dbReference>
<evidence type="ECO:0000259" key="1">
    <source>
        <dbReference type="Pfam" id="PF13530"/>
    </source>
</evidence>
<dbReference type="Gene3D" id="3.30.1050.10">
    <property type="entry name" value="SCP2 sterol-binding domain"/>
    <property type="match status" value="1"/>
</dbReference>
<comment type="caution">
    <text evidence="2">The sequence shown here is derived from an EMBL/GenBank/DDBJ whole genome shotgun (WGS) entry which is preliminary data.</text>
</comment>
<organism evidence="2 3">
    <name type="scientific">Kribbella steppae</name>
    <dbReference type="NCBI Taxonomy" id="2512223"/>
    <lineage>
        <taxon>Bacteria</taxon>
        <taxon>Bacillati</taxon>
        <taxon>Actinomycetota</taxon>
        <taxon>Actinomycetes</taxon>
        <taxon>Propionibacteriales</taxon>
        <taxon>Kribbellaceae</taxon>
        <taxon>Kribbella</taxon>
    </lineage>
</organism>
<dbReference type="InterPro" id="IPR051554">
    <property type="entry name" value="Acetyltransferase_Eis"/>
</dbReference>
<evidence type="ECO:0000313" key="2">
    <source>
        <dbReference type="EMBL" id="TCO17269.1"/>
    </source>
</evidence>
<dbReference type="SUPFAM" id="SSF55718">
    <property type="entry name" value="SCP-like"/>
    <property type="match status" value="1"/>
</dbReference>
<feature type="domain" description="Enhanced intracellular survival protein" evidence="1">
    <location>
        <begin position="24"/>
        <end position="124"/>
    </location>
</feature>
<dbReference type="GO" id="GO:0034069">
    <property type="term" value="F:aminoglycoside N-acetyltransferase activity"/>
    <property type="evidence" value="ECO:0007669"/>
    <property type="project" value="TreeGrafter"/>
</dbReference>
<reference evidence="2 3" key="1">
    <citation type="journal article" date="2015" name="Stand. Genomic Sci.">
        <title>Genomic Encyclopedia of Bacterial and Archaeal Type Strains, Phase III: the genomes of soil and plant-associated and newly described type strains.</title>
        <authorList>
            <person name="Whitman W.B."/>
            <person name="Woyke T."/>
            <person name="Klenk H.P."/>
            <person name="Zhou Y."/>
            <person name="Lilburn T.G."/>
            <person name="Beck B.J."/>
            <person name="De Vos P."/>
            <person name="Vandamme P."/>
            <person name="Eisen J.A."/>
            <person name="Garrity G."/>
            <person name="Hugenholtz P."/>
            <person name="Kyrpides N.C."/>
        </authorList>
    </citation>
    <scope>NUCLEOTIDE SEQUENCE [LARGE SCALE GENOMIC DNA]</scope>
    <source>
        <strain evidence="2 3">VKM Ac-2572</strain>
    </source>
</reference>
<dbReference type="InterPro" id="IPR036527">
    <property type="entry name" value="SCP2_sterol-bd_dom_sf"/>
</dbReference>
<keyword evidence="3" id="KW-1185">Reference proteome</keyword>
<proteinExistence type="predicted"/>
<dbReference type="GO" id="GO:0030649">
    <property type="term" value="P:aminoglycoside antibiotic catabolic process"/>
    <property type="evidence" value="ECO:0007669"/>
    <property type="project" value="TreeGrafter"/>
</dbReference>
<dbReference type="AlphaFoldDB" id="A0A4R2GZN8"/>
<dbReference type="EMBL" id="SLWN01000018">
    <property type="protein sequence ID" value="TCO17269.1"/>
    <property type="molecule type" value="Genomic_DNA"/>
</dbReference>
<accession>A0A4R2GZN8</accession>
<protein>
    <submittedName>
        <fullName evidence="2">Sterol carrier protein</fullName>
    </submittedName>
</protein>
<dbReference type="Proteomes" id="UP000294508">
    <property type="component" value="Unassembled WGS sequence"/>
</dbReference>
<evidence type="ECO:0000313" key="3">
    <source>
        <dbReference type="Proteomes" id="UP000294508"/>
    </source>
</evidence>
<dbReference type="RefSeq" id="WP_199238634.1">
    <property type="nucleotide sequence ID" value="NZ_SLWN01000018.1"/>
</dbReference>
<dbReference type="Pfam" id="PF13530">
    <property type="entry name" value="SCP2_2"/>
    <property type="match status" value="1"/>
</dbReference>
<name>A0A4R2GZN8_9ACTN</name>
<dbReference type="PANTHER" id="PTHR37817:SF1">
    <property type="entry name" value="N-ACETYLTRANSFERASE EIS"/>
    <property type="match status" value="1"/>
</dbReference>
<gene>
    <name evidence="2" type="ORF">EV652_11897</name>
</gene>